<dbReference type="InterPro" id="IPR016181">
    <property type="entry name" value="Acyl_CoA_acyltransferase"/>
</dbReference>
<dbReference type="Gene3D" id="3.40.630.30">
    <property type="match status" value="1"/>
</dbReference>
<dbReference type="InterPro" id="IPR051531">
    <property type="entry name" value="N-acetyltransferase"/>
</dbReference>
<sequence>MTVSPAPLADPLARVAWPLRTERLVVRRATPDDVEAVWRFRQLPEVAEWITAAPEDAEAFRAHFTEPDRLAVSLIVEREGAGVIGDVMLRIQDAWSQAEVSADAKAVQAVLGWTMDPAAQGHGYATEAVRAVIAACFEQLGLRRVWAGCFAANEPSWRMMERLGMRREEHSRATALHRSGEWMDGMAYGLLADEWRAAQG</sequence>
<dbReference type="PANTHER" id="PTHR43792:SF1">
    <property type="entry name" value="N-ACETYLTRANSFERASE DOMAIN-CONTAINING PROTEIN"/>
    <property type="match status" value="1"/>
</dbReference>
<dbReference type="Pfam" id="PF13302">
    <property type="entry name" value="Acetyltransf_3"/>
    <property type="match status" value="1"/>
</dbReference>
<gene>
    <name evidence="2" type="ORF">RBR11_12480</name>
</gene>
<keyword evidence="3" id="KW-1185">Reference proteome</keyword>
<protein>
    <submittedName>
        <fullName evidence="2">GNAT family protein</fullName>
        <ecNumber evidence="2">2.-.-.-</ecNumber>
    </submittedName>
</protein>
<dbReference type="PROSITE" id="PS51186">
    <property type="entry name" value="GNAT"/>
    <property type="match status" value="1"/>
</dbReference>
<dbReference type="EMBL" id="JAVFCB010000007">
    <property type="protein sequence ID" value="MDQ4214731.1"/>
    <property type="molecule type" value="Genomic_DNA"/>
</dbReference>
<organism evidence="2 3">
    <name type="scientific">Microbacterium capsulatum</name>
    <dbReference type="NCBI Taxonomy" id="3041921"/>
    <lineage>
        <taxon>Bacteria</taxon>
        <taxon>Bacillati</taxon>
        <taxon>Actinomycetota</taxon>
        <taxon>Actinomycetes</taxon>
        <taxon>Micrococcales</taxon>
        <taxon>Microbacteriaceae</taxon>
        <taxon>Microbacterium</taxon>
    </lineage>
</organism>
<evidence type="ECO:0000313" key="3">
    <source>
        <dbReference type="Proteomes" id="UP001230289"/>
    </source>
</evidence>
<dbReference type="EC" id="2.-.-.-" evidence="2"/>
<dbReference type="PANTHER" id="PTHR43792">
    <property type="entry name" value="GNAT FAMILY, PUTATIVE (AFU_ORTHOLOGUE AFUA_3G00765)-RELATED-RELATED"/>
    <property type="match status" value="1"/>
</dbReference>
<dbReference type="InterPro" id="IPR000182">
    <property type="entry name" value="GNAT_dom"/>
</dbReference>
<feature type="domain" description="N-acetyltransferase" evidence="1">
    <location>
        <begin position="24"/>
        <end position="188"/>
    </location>
</feature>
<dbReference type="GO" id="GO:0016740">
    <property type="term" value="F:transferase activity"/>
    <property type="evidence" value="ECO:0007669"/>
    <property type="project" value="UniProtKB-KW"/>
</dbReference>
<accession>A0ABU0XI17</accession>
<comment type="caution">
    <text evidence="2">The sequence shown here is derived from an EMBL/GenBank/DDBJ whole genome shotgun (WGS) entry which is preliminary data.</text>
</comment>
<evidence type="ECO:0000313" key="2">
    <source>
        <dbReference type="EMBL" id="MDQ4214731.1"/>
    </source>
</evidence>
<evidence type="ECO:0000259" key="1">
    <source>
        <dbReference type="PROSITE" id="PS51186"/>
    </source>
</evidence>
<dbReference type="SUPFAM" id="SSF55729">
    <property type="entry name" value="Acyl-CoA N-acyltransferases (Nat)"/>
    <property type="match status" value="1"/>
</dbReference>
<dbReference type="RefSeq" id="WP_308489676.1">
    <property type="nucleotide sequence ID" value="NZ_JAVFCB010000007.1"/>
</dbReference>
<name>A0ABU0XI17_9MICO</name>
<proteinExistence type="predicted"/>
<reference evidence="2 3" key="1">
    <citation type="submission" date="2023-08" db="EMBL/GenBank/DDBJ databases">
        <title>Microbacterium sp. nov., isolated from a waste landfill.</title>
        <authorList>
            <person name="Wen W."/>
        </authorList>
    </citation>
    <scope>NUCLEOTIDE SEQUENCE [LARGE SCALE GENOMIC DNA]</scope>
    <source>
        <strain evidence="2 3">ASV81</strain>
    </source>
</reference>
<dbReference type="Proteomes" id="UP001230289">
    <property type="component" value="Unassembled WGS sequence"/>
</dbReference>
<keyword evidence="2" id="KW-0808">Transferase</keyword>